<dbReference type="AlphaFoldDB" id="A0A844ZBG7"/>
<sequence>MMEGGPVKGLFGWVLHRLTASYWSVPLAATIIALPASWAALTIDREGFGADIYADNLALVPVAGAAQEFASVVAGVNAALLTLYFSITLLVLTIATANLGVRLIDRWLDKRLTRISLGGLSFNLIFSLVVLAAIDPDAAAADIPHGTLWALILLETVNVAMLAVALHDLGRTIFVDRSIAHIARDAGRDRPAIVVADPFQGHFADRIAAPRSGYVEGIDLDRLASDLATHPGRIRFCAPPGRHVMAGEPLALLENGGADHETVCRSIPIGQFRSGGQGAVFDIRLLVEIAARALSPAVNDFYTALACADRMADAMVAHETLWVSEEKVAAYEKAPRFELPGQDFRGFYDYPLKGFRQAASAYPSVTIRMIDNFGRVARQVNNAELVAFLEEQAREWARHAIEKGAFEGDAKDIREALNGFLERREKDTEE</sequence>
<evidence type="ECO:0000313" key="3">
    <source>
        <dbReference type="Proteomes" id="UP000433104"/>
    </source>
</evidence>
<dbReference type="EMBL" id="WTYW01000001">
    <property type="protein sequence ID" value="MXO84536.1"/>
    <property type="molecule type" value="Genomic_DNA"/>
</dbReference>
<feature type="transmembrane region" description="Helical" evidence="1">
    <location>
        <begin position="115"/>
        <end position="134"/>
    </location>
</feature>
<accession>A0A844ZBG7</accession>
<name>A0A844ZBG7_9SPHN</name>
<keyword evidence="3" id="KW-1185">Reference proteome</keyword>
<feature type="transmembrane region" description="Helical" evidence="1">
    <location>
        <begin position="20"/>
        <end position="41"/>
    </location>
</feature>
<evidence type="ECO:0000256" key="1">
    <source>
        <dbReference type="SAM" id="Phobius"/>
    </source>
</evidence>
<protein>
    <submittedName>
        <fullName evidence="2">DUF2254 domain-containing protein</fullName>
    </submittedName>
</protein>
<reference evidence="2 3" key="1">
    <citation type="submission" date="2019-12" db="EMBL/GenBank/DDBJ databases">
        <title>Genomic-based taxomic classification of the family Erythrobacteraceae.</title>
        <authorList>
            <person name="Xu L."/>
        </authorList>
    </citation>
    <scope>NUCLEOTIDE SEQUENCE [LARGE SCALE GENOMIC DNA]</scope>
    <source>
        <strain evidence="2 3">MCCC 1A09962</strain>
    </source>
</reference>
<keyword evidence="1" id="KW-0812">Transmembrane</keyword>
<dbReference type="Pfam" id="PF10011">
    <property type="entry name" value="DUF2254"/>
    <property type="match status" value="1"/>
</dbReference>
<feature type="transmembrane region" description="Helical" evidence="1">
    <location>
        <begin position="82"/>
        <end position="103"/>
    </location>
</feature>
<dbReference type="Proteomes" id="UP000433104">
    <property type="component" value="Unassembled WGS sequence"/>
</dbReference>
<evidence type="ECO:0000313" key="2">
    <source>
        <dbReference type="EMBL" id="MXO84536.1"/>
    </source>
</evidence>
<proteinExistence type="predicted"/>
<keyword evidence="1" id="KW-1133">Transmembrane helix</keyword>
<keyword evidence="1" id="KW-0472">Membrane</keyword>
<dbReference type="OrthoDB" id="2955631at2"/>
<organism evidence="2 3">
    <name type="scientific">Parapontixanthobacter aurantiacus</name>
    <dbReference type="NCBI Taxonomy" id="1463599"/>
    <lineage>
        <taxon>Bacteria</taxon>
        <taxon>Pseudomonadati</taxon>
        <taxon>Pseudomonadota</taxon>
        <taxon>Alphaproteobacteria</taxon>
        <taxon>Sphingomonadales</taxon>
        <taxon>Erythrobacteraceae</taxon>
        <taxon>Parapontixanthobacter</taxon>
    </lineage>
</organism>
<comment type="caution">
    <text evidence="2">The sequence shown here is derived from an EMBL/GenBank/DDBJ whole genome shotgun (WGS) entry which is preliminary data.</text>
</comment>
<feature type="transmembrane region" description="Helical" evidence="1">
    <location>
        <begin position="146"/>
        <end position="167"/>
    </location>
</feature>
<dbReference type="InterPro" id="IPR018723">
    <property type="entry name" value="DUF2254_membrane"/>
</dbReference>
<dbReference type="RefSeq" id="WP_160681097.1">
    <property type="nucleotide sequence ID" value="NZ_WTYW01000001.1"/>
</dbReference>
<gene>
    <name evidence="2" type="ORF">GRI38_00620</name>
</gene>